<dbReference type="EMBL" id="QGTW01000006">
    <property type="protein sequence ID" value="PWW28482.1"/>
    <property type="molecule type" value="Genomic_DNA"/>
</dbReference>
<dbReference type="Proteomes" id="UP000247150">
    <property type="component" value="Unassembled WGS sequence"/>
</dbReference>
<proteinExistence type="predicted"/>
<evidence type="ECO:0000313" key="3">
    <source>
        <dbReference type="Proteomes" id="UP000247150"/>
    </source>
</evidence>
<accession>A0A2V2ZVN8</accession>
<evidence type="ECO:0000313" key="2">
    <source>
        <dbReference type="EMBL" id="PWW28482.1"/>
    </source>
</evidence>
<protein>
    <submittedName>
        <fullName evidence="2">Uncharacterized protein</fullName>
    </submittedName>
</protein>
<organism evidence="2 3">
    <name type="scientific">Cytobacillus oceanisediminis</name>
    <dbReference type="NCBI Taxonomy" id="665099"/>
    <lineage>
        <taxon>Bacteria</taxon>
        <taxon>Bacillati</taxon>
        <taxon>Bacillota</taxon>
        <taxon>Bacilli</taxon>
        <taxon>Bacillales</taxon>
        <taxon>Bacillaceae</taxon>
        <taxon>Cytobacillus</taxon>
    </lineage>
</organism>
<feature type="region of interest" description="Disordered" evidence="1">
    <location>
        <begin position="1"/>
        <end position="51"/>
    </location>
</feature>
<reference evidence="2 3" key="1">
    <citation type="submission" date="2018-05" db="EMBL/GenBank/DDBJ databases">
        <title>Freshwater and sediment microbial communities from various areas in North America, analyzing microbe dynamics in response to fracking.</title>
        <authorList>
            <person name="Lamendella R."/>
        </authorList>
    </citation>
    <scope>NUCLEOTIDE SEQUENCE [LARGE SCALE GENOMIC DNA]</scope>
    <source>
        <strain evidence="2 3">15_TX</strain>
    </source>
</reference>
<feature type="compositionally biased region" description="Basic and acidic residues" evidence="1">
    <location>
        <begin position="14"/>
        <end position="25"/>
    </location>
</feature>
<comment type="caution">
    <text evidence="2">The sequence shown here is derived from an EMBL/GenBank/DDBJ whole genome shotgun (WGS) entry which is preliminary data.</text>
</comment>
<name>A0A2V2ZVN8_9BACI</name>
<gene>
    <name evidence="2" type="ORF">DFO73_106298</name>
</gene>
<dbReference type="RefSeq" id="WP_181396020.1">
    <property type="nucleotide sequence ID" value="NZ_QGTW01000006.1"/>
</dbReference>
<feature type="compositionally biased region" description="Polar residues" evidence="1">
    <location>
        <begin position="1"/>
        <end position="13"/>
    </location>
</feature>
<dbReference type="AlphaFoldDB" id="A0A2V2ZVN8"/>
<sequence length="51" mass="5923">MTKQGRQNANQTREQIEKQDKRNDIELGSDFQIGNNKSQSQKKSGKQMNKK</sequence>
<evidence type="ECO:0000256" key="1">
    <source>
        <dbReference type="SAM" id="MobiDB-lite"/>
    </source>
</evidence>